<evidence type="ECO:0000313" key="5">
    <source>
        <dbReference type="Proteomes" id="UP000235145"/>
    </source>
</evidence>
<gene>
    <name evidence="4" type="ORF">LSAT_V11C800409490</name>
</gene>
<comment type="similarity">
    <text evidence="1">Belongs to the helicase family.</text>
</comment>
<keyword evidence="1" id="KW-0378">Hydrolase</keyword>
<keyword evidence="1" id="KW-0233">DNA recombination</keyword>
<proteinExistence type="inferred from homology"/>
<dbReference type="GO" id="GO:0005524">
    <property type="term" value="F:ATP binding"/>
    <property type="evidence" value="ECO:0007669"/>
    <property type="project" value="UniProtKB-KW"/>
</dbReference>
<dbReference type="PANTHER" id="PTHR10492:SF97">
    <property type="entry name" value="ATP-DEPENDENT DNA HELICASE"/>
    <property type="match status" value="1"/>
</dbReference>
<name>A0A9R1UQL5_LACSA</name>
<dbReference type="InterPro" id="IPR049163">
    <property type="entry name" value="Pif1-like_2B_dom"/>
</dbReference>
<dbReference type="EC" id="5.6.2.3" evidence="1"/>
<dbReference type="Pfam" id="PF21530">
    <property type="entry name" value="Pif1_2B_dom"/>
    <property type="match status" value="1"/>
</dbReference>
<sequence length="320" mass="35825">MIQLSMRTLSAAIRSKGEIVINVASSKIATLLLSSGRTVHSSFHIPINLNEDSFCSITPCNDVDEVLNKSRLIIWDEAPMMHHHCFEAVDRTLREVILSSDKNKSFRGKTIVLGGDFRQILPVIQRGNRSDIVQPSFHSSRLWRESTVLRLNVNMRLQILKIGEGGIGGPNDGKVEVEFPEDFVVPSTCDHIHSIVSTIYSSFQNLLDDPSHFQNKAILVLTNEAVDAINDYMLELMKDEGKTYLNLDSLCEIEAHDSFEESTYSPDVLNGFKASGIPNHKLILKKGVSVMLLHNIDQTKGLCNDTRLHIVRLGRHVIEA</sequence>
<dbReference type="AlphaFoldDB" id="A0A9R1UQL5"/>
<keyword evidence="5" id="KW-1185">Reference proteome</keyword>
<dbReference type="PANTHER" id="PTHR10492">
    <property type="match status" value="1"/>
</dbReference>
<evidence type="ECO:0000259" key="3">
    <source>
        <dbReference type="Pfam" id="PF21530"/>
    </source>
</evidence>
<accession>A0A9R1UQL5</accession>
<feature type="domain" description="DNA helicase Pif1-like DEAD-box helicase" evidence="2">
    <location>
        <begin position="7"/>
        <end position="159"/>
    </location>
</feature>
<evidence type="ECO:0000256" key="1">
    <source>
        <dbReference type="RuleBase" id="RU363044"/>
    </source>
</evidence>
<reference evidence="4 5" key="1">
    <citation type="journal article" date="2017" name="Nat. Commun.">
        <title>Genome assembly with in vitro proximity ligation data and whole-genome triplication in lettuce.</title>
        <authorList>
            <person name="Reyes-Chin-Wo S."/>
            <person name="Wang Z."/>
            <person name="Yang X."/>
            <person name="Kozik A."/>
            <person name="Arikit S."/>
            <person name="Song C."/>
            <person name="Xia L."/>
            <person name="Froenicke L."/>
            <person name="Lavelle D.O."/>
            <person name="Truco M.J."/>
            <person name="Xia R."/>
            <person name="Zhu S."/>
            <person name="Xu C."/>
            <person name="Xu H."/>
            <person name="Xu X."/>
            <person name="Cox K."/>
            <person name="Korf I."/>
            <person name="Meyers B.C."/>
            <person name="Michelmore R.W."/>
        </authorList>
    </citation>
    <scope>NUCLEOTIDE SEQUENCE [LARGE SCALE GENOMIC DNA]</scope>
    <source>
        <strain evidence="5">cv. Salinas</strain>
        <tissue evidence="4">Seedlings</tissue>
    </source>
</reference>
<dbReference type="GO" id="GO:0006310">
    <property type="term" value="P:DNA recombination"/>
    <property type="evidence" value="ECO:0007669"/>
    <property type="project" value="UniProtKB-KW"/>
</dbReference>
<keyword evidence="1" id="KW-0234">DNA repair</keyword>
<feature type="domain" description="DNA helicase Pif1-like 2B" evidence="3">
    <location>
        <begin position="269"/>
        <end position="313"/>
    </location>
</feature>
<keyword evidence="1" id="KW-0227">DNA damage</keyword>
<dbReference type="Proteomes" id="UP000235145">
    <property type="component" value="Unassembled WGS sequence"/>
</dbReference>
<organism evidence="4 5">
    <name type="scientific">Lactuca sativa</name>
    <name type="common">Garden lettuce</name>
    <dbReference type="NCBI Taxonomy" id="4236"/>
    <lineage>
        <taxon>Eukaryota</taxon>
        <taxon>Viridiplantae</taxon>
        <taxon>Streptophyta</taxon>
        <taxon>Embryophyta</taxon>
        <taxon>Tracheophyta</taxon>
        <taxon>Spermatophyta</taxon>
        <taxon>Magnoliopsida</taxon>
        <taxon>eudicotyledons</taxon>
        <taxon>Gunneridae</taxon>
        <taxon>Pentapetalae</taxon>
        <taxon>asterids</taxon>
        <taxon>campanulids</taxon>
        <taxon>Asterales</taxon>
        <taxon>Asteraceae</taxon>
        <taxon>Cichorioideae</taxon>
        <taxon>Cichorieae</taxon>
        <taxon>Lactucinae</taxon>
        <taxon>Lactuca</taxon>
    </lineage>
</organism>
<dbReference type="GO" id="GO:0016787">
    <property type="term" value="F:hydrolase activity"/>
    <property type="evidence" value="ECO:0007669"/>
    <property type="project" value="UniProtKB-KW"/>
</dbReference>
<comment type="caution">
    <text evidence="4">The sequence shown here is derived from an EMBL/GenBank/DDBJ whole genome shotgun (WGS) entry which is preliminary data.</text>
</comment>
<evidence type="ECO:0000259" key="2">
    <source>
        <dbReference type="Pfam" id="PF05970"/>
    </source>
</evidence>
<protein>
    <recommendedName>
        <fullName evidence="1">ATP-dependent DNA helicase</fullName>
        <ecNumber evidence="1">5.6.2.3</ecNumber>
    </recommendedName>
</protein>
<dbReference type="Gene3D" id="3.40.50.300">
    <property type="entry name" value="P-loop containing nucleotide triphosphate hydrolases"/>
    <property type="match status" value="1"/>
</dbReference>
<comment type="cofactor">
    <cofactor evidence="1">
        <name>Mg(2+)</name>
        <dbReference type="ChEBI" id="CHEBI:18420"/>
    </cofactor>
</comment>
<dbReference type="InterPro" id="IPR027417">
    <property type="entry name" value="P-loop_NTPase"/>
</dbReference>
<dbReference type="GO" id="GO:0000723">
    <property type="term" value="P:telomere maintenance"/>
    <property type="evidence" value="ECO:0007669"/>
    <property type="project" value="InterPro"/>
</dbReference>
<evidence type="ECO:0000313" key="4">
    <source>
        <dbReference type="EMBL" id="KAJ0191504.1"/>
    </source>
</evidence>
<keyword evidence="1" id="KW-0347">Helicase</keyword>
<comment type="catalytic activity">
    <reaction evidence="1">
        <text>ATP + H2O = ADP + phosphate + H(+)</text>
        <dbReference type="Rhea" id="RHEA:13065"/>
        <dbReference type="ChEBI" id="CHEBI:15377"/>
        <dbReference type="ChEBI" id="CHEBI:15378"/>
        <dbReference type="ChEBI" id="CHEBI:30616"/>
        <dbReference type="ChEBI" id="CHEBI:43474"/>
        <dbReference type="ChEBI" id="CHEBI:456216"/>
        <dbReference type="EC" id="5.6.2.3"/>
    </reaction>
</comment>
<keyword evidence="1" id="KW-0067">ATP-binding</keyword>
<dbReference type="EMBL" id="NBSK02000008">
    <property type="protein sequence ID" value="KAJ0191504.1"/>
    <property type="molecule type" value="Genomic_DNA"/>
</dbReference>
<dbReference type="GO" id="GO:0006281">
    <property type="term" value="P:DNA repair"/>
    <property type="evidence" value="ECO:0007669"/>
    <property type="project" value="UniProtKB-KW"/>
</dbReference>
<dbReference type="SUPFAM" id="SSF52540">
    <property type="entry name" value="P-loop containing nucleoside triphosphate hydrolases"/>
    <property type="match status" value="2"/>
</dbReference>
<keyword evidence="1" id="KW-0547">Nucleotide-binding</keyword>
<dbReference type="InterPro" id="IPR010285">
    <property type="entry name" value="DNA_helicase_pif1-like_DEAD"/>
</dbReference>
<dbReference type="GO" id="GO:0043139">
    <property type="term" value="F:5'-3' DNA helicase activity"/>
    <property type="evidence" value="ECO:0007669"/>
    <property type="project" value="UniProtKB-EC"/>
</dbReference>
<dbReference type="Pfam" id="PF05970">
    <property type="entry name" value="PIF1"/>
    <property type="match status" value="1"/>
</dbReference>